<keyword evidence="2" id="KW-0863">Zinc-finger</keyword>
<dbReference type="Pfam" id="PF01070">
    <property type="entry name" value="FMN_dh"/>
    <property type="match status" value="1"/>
</dbReference>
<dbReference type="AlphaFoldDB" id="W9RX94"/>
<proteinExistence type="predicted"/>
<evidence type="ECO:0000259" key="3">
    <source>
        <dbReference type="PROSITE" id="PS50103"/>
    </source>
</evidence>
<dbReference type="PROSITE" id="PS50103">
    <property type="entry name" value="ZF_C3H1"/>
    <property type="match status" value="1"/>
</dbReference>
<dbReference type="GO" id="GO:0016491">
    <property type="term" value="F:oxidoreductase activity"/>
    <property type="evidence" value="ECO:0007669"/>
    <property type="project" value="InterPro"/>
</dbReference>
<feature type="zinc finger region" description="C3H1-type" evidence="2">
    <location>
        <begin position="53"/>
        <end position="72"/>
    </location>
</feature>
<evidence type="ECO:0000256" key="1">
    <source>
        <dbReference type="ARBA" id="ARBA00001917"/>
    </source>
</evidence>
<accession>W9RX94</accession>
<keyword evidence="2" id="KW-0862">Zinc</keyword>
<dbReference type="EMBL" id="KE345328">
    <property type="protein sequence ID" value="EXC01342.1"/>
    <property type="molecule type" value="Genomic_DNA"/>
</dbReference>
<keyword evidence="2" id="KW-0479">Metal-binding</keyword>
<organism evidence="4 5">
    <name type="scientific">Morus notabilis</name>
    <dbReference type="NCBI Taxonomy" id="981085"/>
    <lineage>
        <taxon>Eukaryota</taxon>
        <taxon>Viridiplantae</taxon>
        <taxon>Streptophyta</taxon>
        <taxon>Embryophyta</taxon>
        <taxon>Tracheophyta</taxon>
        <taxon>Spermatophyta</taxon>
        <taxon>Magnoliopsida</taxon>
        <taxon>eudicotyledons</taxon>
        <taxon>Gunneridae</taxon>
        <taxon>Pentapetalae</taxon>
        <taxon>rosids</taxon>
        <taxon>fabids</taxon>
        <taxon>Rosales</taxon>
        <taxon>Moraceae</taxon>
        <taxon>Moreae</taxon>
        <taxon>Morus</taxon>
    </lineage>
</organism>
<feature type="domain" description="C3H1-type" evidence="3">
    <location>
        <begin position="53"/>
        <end position="72"/>
    </location>
</feature>
<dbReference type="PANTHER" id="PTHR10578">
    <property type="entry name" value="S -2-HYDROXY-ACID OXIDASE-RELATED"/>
    <property type="match status" value="1"/>
</dbReference>
<evidence type="ECO:0000313" key="4">
    <source>
        <dbReference type="EMBL" id="EXC01342.1"/>
    </source>
</evidence>
<dbReference type="STRING" id="981085.W9RX94"/>
<dbReference type="InterPro" id="IPR000571">
    <property type="entry name" value="Znf_CCCH"/>
</dbReference>
<protein>
    <submittedName>
        <fullName evidence="4">Peroxisomal (S)-2-hydroxy-acid oxidase GLO4</fullName>
    </submittedName>
</protein>
<evidence type="ECO:0000256" key="2">
    <source>
        <dbReference type="PROSITE-ProRule" id="PRU00723"/>
    </source>
</evidence>
<dbReference type="InterPro" id="IPR000262">
    <property type="entry name" value="FMN-dep_DH"/>
</dbReference>
<keyword evidence="5" id="KW-1185">Reference proteome</keyword>
<dbReference type="InterPro" id="IPR013785">
    <property type="entry name" value="Aldolase_TIM"/>
</dbReference>
<reference evidence="5" key="1">
    <citation type="submission" date="2013-01" db="EMBL/GenBank/DDBJ databases">
        <title>Draft Genome Sequence of a Mulberry Tree, Morus notabilis C.K. Schneid.</title>
        <authorList>
            <person name="He N."/>
            <person name="Zhao S."/>
        </authorList>
    </citation>
    <scope>NUCLEOTIDE SEQUENCE</scope>
</reference>
<name>W9RX94_9ROSA</name>
<dbReference type="Gene3D" id="3.20.20.70">
    <property type="entry name" value="Aldolase class I"/>
    <property type="match status" value="1"/>
</dbReference>
<evidence type="ECO:0000313" key="5">
    <source>
        <dbReference type="Proteomes" id="UP000030645"/>
    </source>
</evidence>
<dbReference type="PANTHER" id="PTHR10578:SF67">
    <property type="entry name" value="PEROXISOMAL (S)-2-HYDROXYACID OXIDASE GLO3"/>
    <property type="match status" value="1"/>
</dbReference>
<dbReference type="GO" id="GO:0008270">
    <property type="term" value="F:zinc ion binding"/>
    <property type="evidence" value="ECO:0007669"/>
    <property type="project" value="UniProtKB-KW"/>
</dbReference>
<gene>
    <name evidence="4" type="ORF">L484_005042</name>
</gene>
<dbReference type="Proteomes" id="UP000030645">
    <property type="component" value="Unassembled WGS sequence"/>
</dbReference>
<comment type="cofactor">
    <cofactor evidence="1">
        <name>FMN</name>
        <dbReference type="ChEBI" id="CHEBI:58210"/>
    </cofactor>
</comment>
<sequence>MNNRPHLNYRGPNSYSSEQIYWPKEFPMKATQRPPLRSVNNYRYMSPTRRQYNVQQNLCRHYAQGRCYYGDRLKMAAEPVNVNEFQELARQVLPKMYYDYYSGGAEDQFTLKENLEAFQRIK</sequence>
<dbReference type="eggNOG" id="KOG0538">
    <property type="taxonomic scope" value="Eukaryota"/>
</dbReference>
<dbReference type="SUPFAM" id="SSF51395">
    <property type="entry name" value="FMN-linked oxidoreductases"/>
    <property type="match status" value="1"/>
</dbReference>